<organism evidence="2 3">
    <name type="scientific">Echinococcus multilocularis</name>
    <name type="common">Fox tapeworm</name>
    <dbReference type="NCBI Taxonomy" id="6211"/>
    <lineage>
        <taxon>Eukaryota</taxon>
        <taxon>Metazoa</taxon>
        <taxon>Spiralia</taxon>
        <taxon>Lophotrochozoa</taxon>
        <taxon>Platyhelminthes</taxon>
        <taxon>Cestoda</taxon>
        <taxon>Eucestoda</taxon>
        <taxon>Cyclophyllidea</taxon>
        <taxon>Taeniidae</taxon>
        <taxon>Echinococcus</taxon>
    </lineage>
</organism>
<proteinExistence type="predicted"/>
<keyword evidence="3" id="KW-1185">Reference proteome</keyword>
<feature type="transmembrane region" description="Helical" evidence="1">
    <location>
        <begin position="52"/>
        <end position="70"/>
    </location>
</feature>
<dbReference type="Proteomes" id="UP000017246">
    <property type="component" value="Unassembled WGS sequence"/>
</dbReference>
<accession>A0A0S4MLK2</accession>
<dbReference type="AlphaFoldDB" id="A0A0S4MLK2"/>
<keyword evidence="1" id="KW-1133">Transmembrane helix</keyword>
<reference evidence="2" key="1">
    <citation type="journal article" date="2013" name="Nature">
        <title>The genomes of four tapeworm species reveal adaptations to parasitism.</title>
        <authorList>
            <person name="Tsai I.J."/>
            <person name="Zarowiecki M."/>
            <person name="Holroyd N."/>
            <person name="Garciarrubio A."/>
            <person name="Sanchez-Flores A."/>
            <person name="Brooks K.L."/>
            <person name="Tracey A."/>
            <person name="Bobes R.J."/>
            <person name="Fragoso G."/>
            <person name="Sciutto E."/>
            <person name="Aslett M."/>
            <person name="Beasley H."/>
            <person name="Bennett H.M."/>
            <person name="Cai J."/>
            <person name="Camicia F."/>
            <person name="Clark R."/>
            <person name="Cucher M."/>
            <person name="De Silva N."/>
            <person name="Day T.A."/>
            <person name="Deplazes P."/>
            <person name="Estrada K."/>
            <person name="Fernandez C."/>
            <person name="Holland P.W."/>
            <person name="Hou J."/>
            <person name="Hu S."/>
            <person name="Huckvale T."/>
            <person name="Hung S.S."/>
            <person name="Kamenetzky L."/>
            <person name="Keane J.A."/>
            <person name="Kiss F."/>
            <person name="Koziol U."/>
            <person name="Lambert O."/>
            <person name="Liu K."/>
            <person name="Luo X."/>
            <person name="Luo Y."/>
            <person name="Macchiaroli N."/>
            <person name="Nichol S."/>
            <person name="Paps J."/>
            <person name="Parkinson J."/>
            <person name="Pouchkina-Stantcheva N."/>
            <person name="Riddiford N."/>
            <person name="Rosenzvit M."/>
            <person name="Salinas G."/>
            <person name="Wasmuth J.D."/>
            <person name="Zamanian M."/>
            <person name="Zheng Y."/>
            <person name="Cai X."/>
            <person name="Soberon X."/>
            <person name="Olson P.D."/>
            <person name="Laclette J.P."/>
            <person name="Brehm K."/>
            <person name="Berriman M."/>
            <person name="Garciarrubio A."/>
            <person name="Bobes R.J."/>
            <person name="Fragoso G."/>
            <person name="Sanchez-Flores A."/>
            <person name="Estrada K."/>
            <person name="Cevallos M.A."/>
            <person name="Morett E."/>
            <person name="Gonzalez V."/>
            <person name="Portillo T."/>
            <person name="Ochoa-Leyva A."/>
            <person name="Jose M.V."/>
            <person name="Sciutto E."/>
            <person name="Landa A."/>
            <person name="Jimenez L."/>
            <person name="Valdes V."/>
            <person name="Carrero J.C."/>
            <person name="Larralde C."/>
            <person name="Morales-Montor J."/>
            <person name="Limon-Lason J."/>
            <person name="Soberon X."/>
            <person name="Laclette J.P."/>
        </authorList>
    </citation>
    <scope>NUCLEOTIDE SEQUENCE [LARGE SCALE GENOMIC DNA]</scope>
</reference>
<evidence type="ECO:0000313" key="2">
    <source>
        <dbReference type="EMBL" id="CUT98551.1"/>
    </source>
</evidence>
<evidence type="ECO:0000256" key="1">
    <source>
        <dbReference type="SAM" id="Phobius"/>
    </source>
</evidence>
<name>A0A0S4MLK2_ECHMU</name>
<keyword evidence="1" id="KW-0812">Transmembrane</keyword>
<evidence type="ECO:0000313" key="3">
    <source>
        <dbReference type="Proteomes" id="UP000017246"/>
    </source>
</evidence>
<sequence>MRRRCFVSWYLILDRADSRVGNLFGLSYGRGLIGNIVLFSRTKNGPILISPSGLNTNCLILLGVLVQVAFSPPRVAFVVAAVITAVMISMTLILSGWFLLRSEVT</sequence>
<reference evidence="2" key="2">
    <citation type="submission" date="2015-11" db="EMBL/GenBank/DDBJ databases">
        <authorList>
            <person name="Zhang Y."/>
            <person name="Guo Z."/>
        </authorList>
    </citation>
    <scope>NUCLEOTIDE SEQUENCE</scope>
</reference>
<feature type="transmembrane region" description="Helical" evidence="1">
    <location>
        <begin position="76"/>
        <end position="100"/>
    </location>
</feature>
<keyword evidence="1" id="KW-0472">Membrane</keyword>
<dbReference type="EMBL" id="LN902841">
    <property type="protein sequence ID" value="CUT98551.1"/>
    <property type="molecule type" value="Genomic_DNA"/>
</dbReference>
<protein>
    <submittedName>
        <fullName evidence="2">Hypothetical transcript</fullName>
    </submittedName>
</protein>